<accession>R0IVS8</accession>
<dbReference type="EMBL" id="KB908526">
    <property type="protein sequence ID" value="EOA88701.1"/>
    <property type="molecule type" value="Genomic_DNA"/>
</dbReference>
<dbReference type="HOGENOM" id="CLU_120240_0_0_1"/>
<dbReference type="AlphaFoldDB" id="R0IVS8"/>
<evidence type="ECO:0000313" key="3">
    <source>
        <dbReference type="Proteomes" id="UP000016935"/>
    </source>
</evidence>
<evidence type="ECO:0000313" key="2">
    <source>
        <dbReference type="EMBL" id="EOA88701.1"/>
    </source>
</evidence>
<evidence type="ECO:0000256" key="1">
    <source>
        <dbReference type="SAM" id="SignalP"/>
    </source>
</evidence>
<dbReference type="PANTHER" id="PTHR35396:SF1">
    <property type="entry name" value="SMALL SECRETED PROTEIN"/>
    <property type="match status" value="1"/>
</dbReference>
<reference evidence="2 3" key="1">
    <citation type="journal article" date="2012" name="PLoS Pathog.">
        <title>Diverse lifestyles and strategies of plant pathogenesis encoded in the genomes of eighteen Dothideomycetes fungi.</title>
        <authorList>
            <person name="Ohm R.A."/>
            <person name="Feau N."/>
            <person name="Henrissat B."/>
            <person name="Schoch C.L."/>
            <person name="Horwitz B.A."/>
            <person name="Barry K.W."/>
            <person name="Condon B.J."/>
            <person name="Copeland A.C."/>
            <person name="Dhillon B."/>
            <person name="Glaser F."/>
            <person name="Hesse C.N."/>
            <person name="Kosti I."/>
            <person name="LaButti K."/>
            <person name="Lindquist E.A."/>
            <person name="Lucas S."/>
            <person name="Salamov A.A."/>
            <person name="Bradshaw R.E."/>
            <person name="Ciuffetti L."/>
            <person name="Hamelin R.C."/>
            <person name="Kema G.H.J."/>
            <person name="Lawrence C."/>
            <person name="Scott J.A."/>
            <person name="Spatafora J.W."/>
            <person name="Turgeon B.G."/>
            <person name="de Wit P.J.G.M."/>
            <person name="Zhong S."/>
            <person name="Goodwin S.B."/>
            <person name="Grigoriev I.V."/>
        </authorList>
    </citation>
    <scope>NUCLEOTIDE SEQUENCE [LARGE SCALE GENOMIC DNA]</scope>
    <source>
        <strain evidence="3">28A</strain>
    </source>
</reference>
<organism evidence="2 3">
    <name type="scientific">Exserohilum turcicum (strain 28A)</name>
    <name type="common">Northern leaf blight fungus</name>
    <name type="synonym">Setosphaeria turcica</name>
    <dbReference type="NCBI Taxonomy" id="671987"/>
    <lineage>
        <taxon>Eukaryota</taxon>
        <taxon>Fungi</taxon>
        <taxon>Dikarya</taxon>
        <taxon>Ascomycota</taxon>
        <taxon>Pezizomycotina</taxon>
        <taxon>Dothideomycetes</taxon>
        <taxon>Pleosporomycetidae</taxon>
        <taxon>Pleosporales</taxon>
        <taxon>Pleosporineae</taxon>
        <taxon>Pleosporaceae</taxon>
        <taxon>Exserohilum</taxon>
    </lineage>
</organism>
<proteinExistence type="predicted"/>
<sequence>MFTPSTIVTLCVLVTGITATLDPATSHSNATYPAAPNCAPAKTSKAIQAAECSHNTRVADQTFAVFTQDHQYDGNHGFPYGTCEAYTCAPGTQMKHNKDISTFFWDKAGVKGEGKGDGTGCIKSPKDGTCGCENSDGKFIYGGSSCK</sequence>
<dbReference type="GeneID" id="19404316"/>
<feature type="signal peptide" evidence="1">
    <location>
        <begin position="1"/>
        <end position="19"/>
    </location>
</feature>
<dbReference type="RefSeq" id="XP_008023315.1">
    <property type="nucleotide sequence ID" value="XM_008025124.1"/>
</dbReference>
<reference evidence="2 3" key="2">
    <citation type="journal article" date="2013" name="PLoS Genet.">
        <title>Comparative genome structure, secondary metabolite, and effector coding capacity across Cochliobolus pathogens.</title>
        <authorList>
            <person name="Condon B.J."/>
            <person name="Leng Y."/>
            <person name="Wu D."/>
            <person name="Bushley K.E."/>
            <person name="Ohm R.A."/>
            <person name="Otillar R."/>
            <person name="Martin J."/>
            <person name="Schackwitz W."/>
            <person name="Grimwood J."/>
            <person name="MohdZainudin N."/>
            <person name="Xue C."/>
            <person name="Wang R."/>
            <person name="Manning V.A."/>
            <person name="Dhillon B."/>
            <person name="Tu Z.J."/>
            <person name="Steffenson B.J."/>
            <person name="Salamov A."/>
            <person name="Sun H."/>
            <person name="Lowry S."/>
            <person name="LaButti K."/>
            <person name="Han J."/>
            <person name="Copeland A."/>
            <person name="Lindquist E."/>
            <person name="Barry K."/>
            <person name="Schmutz J."/>
            <person name="Baker S.E."/>
            <person name="Ciuffetti L.M."/>
            <person name="Grigoriev I.V."/>
            <person name="Zhong S."/>
            <person name="Turgeon B.G."/>
        </authorList>
    </citation>
    <scope>NUCLEOTIDE SEQUENCE [LARGE SCALE GENOMIC DNA]</scope>
    <source>
        <strain evidence="3">28A</strain>
    </source>
</reference>
<name>R0IVS8_EXST2</name>
<keyword evidence="1" id="KW-0732">Signal</keyword>
<evidence type="ECO:0008006" key="4">
    <source>
        <dbReference type="Google" id="ProtNLM"/>
    </source>
</evidence>
<dbReference type="PANTHER" id="PTHR35396">
    <property type="entry name" value="SMALL SECRETED PROTEIN"/>
    <property type="match status" value="1"/>
</dbReference>
<dbReference type="Proteomes" id="UP000016935">
    <property type="component" value="Unassembled WGS sequence"/>
</dbReference>
<dbReference type="eggNOG" id="ENOG502S2BT">
    <property type="taxonomic scope" value="Eukaryota"/>
</dbReference>
<gene>
    <name evidence="2" type="ORF">SETTUDRAFT_38032</name>
</gene>
<protein>
    <recommendedName>
        <fullName evidence="4">Small secreted protein</fullName>
    </recommendedName>
</protein>
<keyword evidence="3" id="KW-1185">Reference proteome</keyword>
<dbReference type="OrthoDB" id="160054at2759"/>
<feature type="chain" id="PRO_5004343297" description="Small secreted protein" evidence="1">
    <location>
        <begin position="20"/>
        <end position="147"/>
    </location>
</feature>